<gene>
    <name evidence="1" type="ORF">NQ317_004224</name>
</gene>
<evidence type="ECO:0000313" key="2">
    <source>
        <dbReference type="Proteomes" id="UP001162164"/>
    </source>
</evidence>
<evidence type="ECO:0000313" key="1">
    <source>
        <dbReference type="EMBL" id="KAJ8978696.1"/>
    </source>
</evidence>
<comment type="caution">
    <text evidence="1">The sequence shown here is derived from an EMBL/GenBank/DDBJ whole genome shotgun (WGS) entry which is preliminary data.</text>
</comment>
<keyword evidence="2" id="KW-1185">Reference proteome</keyword>
<dbReference type="EMBL" id="JAPWTJ010000410">
    <property type="protein sequence ID" value="KAJ8978696.1"/>
    <property type="molecule type" value="Genomic_DNA"/>
</dbReference>
<reference evidence="1" key="1">
    <citation type="journal article" date="2023" name="Insect Mol. Biol.">
        <title>Genome sequencing provides insights into the evolution of gene families encoding plant cell wall-degrading enzymes in longhorned beetles.</title>
        <authorList>
            <person name="Shin N.R."/>
            <person name="Okamura Y."/>
            <person name="Kirsch R."/>
            <person name="Pauchet Y."/>
        </authorList>
    </citation>
    <scope>NUCLEOTIDE SEQUENCE</scope>
    <source>
        <strain evidence="1">MMC_N1</strain>
    </source>
</reference>
<name>A0ABQ9JKH6_9CUCU</name>
<proteinExistence type="predicted"/>
<organism evidence="1 2">
    <name type="scientific">Molorchus minor</name>
    <dbReference type="NCBI Taxonomy" id="1323400"/>
    <lineage>
        <taxon>Eukaryota</taxon>
        <taxon>Metazoa</taxon>
        <taxon>Ecdysozoa</taxon>
        <taxon>Arthropoda</taxon>
        <taxon>Hexapoda</taxon>
        <taxon>Insecta</taxon>
        <taxon>Pterygota</taxon>
        <taxon>Neoptera</taxon>
        <taxon>Endopterygota</taxon>
        <taxon>Coleoptera</taxon>
        <taxon>Polyphaga</taxon>
        <taxon>Cucujiformia</taxon>
        <taxon>Chrysomeloidea</taxon>
        <taxon>Cerambycidae</taxon>
        <taxon>Lamiinae</taxon>
        <taxon>Monochamini</taxon>
        <taxon>Molorchus</taxon>
    </lineage>
</organism>
<dbReference type="Proteomes" id="UP001162164">
    <property type="component" value="Unassembled WGS sequence"/>
</dbReference>
<sequence length="106" mass="12275">MRRKEQDKMNMRIFVPLVICCAVVNIVQSFPSTVDAVRYVDKDYGNLDGHQLAGWLARQLRQRGYISTIQLPVFPYRLPLEAKRNSEVTNAIIGSEETQKMYRDGR</sequence>
<accession>A0ABQ9JKH6</accession>
<protein>
    <submittedName>
        <fullName evidence="1">Uncharacterized protein</fullName>
    </submittedName>
</protein>